<proteinExistence type="predicted"/>
<dbReference type="Gene3D" id="3.40.50.150">
    <property type="entry name" value="Vaccinia Virus protein VP39"/>
    <property type="match status" value="1"/>
</dbReference>
<dbReference type="CDD" id="cd02440">
    <property type="entry name" value="AdoMet_MTases"/>
    <property type="match status" value="1"/>
</dbReference>
<dbReference type="InterPro" id="IPR029063">
    <property type="entry name" value="SAM-dependent_MTases_sf"/>
</dbReference>
<dbReference type="Pfam" id="PF08241">
    <property type="entry name" value="Methyltransf_11"/>
    <property type="match status" value="1"/>
</dbReference>
<evidence type="ECO:0000313" key="3">
    <source>
        <dbReference type="Proteomes" id="UP000298337"/>
    </source>
</evidence>
<accession>A0A4Z0P972</accession>
<dbReference type="Proteomes" id="UP000298337">
    <property type="component" value="Unassembled WGS sequence"/>
</dbReference>
<sequence length="269" mass="30200">MHTPPDYLALNRALWNAKTEHHLQSEFYDVAGFRAGQSSLNSIELALLGQVQGLRVLHLQCHFGQDTLSLARLGAEVTGVDLSDEAIRAARQLATDLQLPAQFVCCDVYSLPEHLSDTHLFDVVYTTYGVLGWLPDLDQWAALVARYLKPGGRLVLVEFHPVVWMFNGAFTEVQYSYFNRETIEETETGTYADRAAPITTTSVSWNHNLAEVVGSLLRQGLQLQDFQEYDYSPYNCFANMVESAPGRFQIATLPDKLPLVYSIVAQRPE</sequence>
<dbReference type="RefSeq" id="WP_135434379.1">
    <property type="nucleotide sequence ID" value="NZ_SRLA01000002.1"/>
</dbReference>
<dbReference type="AlphaFoldDB" id="A0A4Z0P972"/>
<name>A0A4Z0P972_9BACT</name>
<dbReference type="InterPro" id="IPR013216">
    <property type="entry name" value="Methyltransf_11"/>
</dbReference>
<dbReference type="PANTHER" id="PTHR43464">
    <property type="entry name" value="METHYLTRANSFERASE"/>
    <property type="match status" value="1"/>
</dbReference>
<gene>
    <name evidence="2" type="ORF">EU556_12210</name>
</gene>
<evidence type="ECO:0000259" key="1">
    <source>
        <dbReference type="Pfam" id="PF08241"/>
    </source>
</evidence>
<protein>
    <submittedName>
        <fullName evidence="2">Class I SAM-dependent methyltransferase</fullName>
    </submittedName>
</protein>
<keyword evidence="2" id="KW-0808">Transferase</keyword>
<feature type="domain" description="Methyltransferase type 11" evidence="1">
    <location>
        <begin position="58"/>
        <end position="156"/>
    </location>
</feature>
<dbReference type="OrthoDB" id="8385759at2"/>
<dbReference type="GO" id="GO:0008757">
    <property type="term" value="F:S-adenosylmethionine-dependent methyltransferase activity"/>
    <property type="evidence" value="ECO:0007669"/>
    <property type="project" value="InterPro"/>
</dbReference>
<dbReference type="SUPFAM" id="SSF53335">
    <property type="entry name" value="S-adenosyl-L-methionine-dependent methyltransferases"/>
    <property type="match status" value="1"/>
</dbReference>
<dbReference type="GO" id="GO:0032259">
    <property type="term" value="P:methylation"/>
    <property type="evidence" value="ECO:0007669"/>
    <property type="project" value="UniProtKB-KW"/>
</dbReference>
<dbReference type="PANTHER" id="PTHR43464:SF82">
    <property type="entry name" value="METHYLTRANSFERASE DOMAIN-CONTAINING PROTEIN"/>
    <property type="match status" value="1"/>
</dbReference>
<evidence type="ECO:0000313" key="2">
    <source>
        <dbReference type="EMBL" id="TGE08468.1"/>
    </source>
</evidence>
<keyword evidence="3" id="KW-1185">Reference proteome</keyword>
<organism evidence="2 3">
    <name type="scientific">Hymenobacter fodinae</name>
    <dbReference type="NCBI Taxonomy" id="2510796"/>
    <lineage>
        <taxon>Bacteria</taxon>
        <taxon>Pseudomonadati</taxon>
        <taxon>Bacteroidota</taxon>
        <taxon>Cytophagia</taxon>
        <taxon>Cytophagales</taxon>
        <taxon>Hymenobacteraceae</taxon>
        <taxon>Hymenobacter</taxon>
    </lineage>
</organism>
<comment type="caution">
    <text evidence="2">The sequence shown here is derived from an EMBL/GenBank/DDBJ whole genome shotgun (WGS) entry which is preliminary data.</text>
</comment>
<keyword evidence="2" id="KW-0489">Methyltransferase</keyword>
<reference evidence="2 3" key="1">
    <citation type="submission" date="2019-04" db="EMBL/GenBank/DDBJ databases">
        <authorList>
            <person name="Feng G."/>
            <person name="Zhang J."/>
            <person name="Zhu H."/>
        </authorList>
    </citation>
    <scope>NUCLEOTIDE SEQUENCE [LARGE SCALE GENOMIC DNA]</scope>
    <source>
        <strain evidence="2 3">92R-1</strain>
    </source>
</reference>
<dbReference type="EMBL" id="SRLA01000002">
    <property type="protein sequence ID" value="TGE08468.1"/>
    <property type="molecule type" value="Genomic_DNA"/>
</dbReference>